<reference evidence="1" key="1">
    <citation type="submission" date="2021-01" db="EMBL/GenBank/DDBJ databases">
        <authorList>
            <person name="Lovell J.T."/>
            <person name="Bentley N."/>
            <person name="Bhattarai G."/>
            <person name="Jenkins J.W."/>
            <person name="Sreedasyam A."/>
            <person name="Alarcon Y."/>
            <person name="Bock C."/>
            <person name="Boston L."/>
            <person name="Carlson J."/>
            <person name="Cervantes K."/>
            <person name="Clermont K."/>
            <person name="Krom N."/>
            <person name="Kubenka K."/>
            <person name="Mamidi S."/>
            <person name="Mattison C."/>
            <person name="Monteros M."/>
            <person name="Pisani C."/>
            <person name="Plott C."/>
            <person name="Rajasekar S."/>
            <person name="Rhein H.S."/>
            <person name="Rohla C."/>
            <person name="Song M."/>
            <person name="Hilaire R.S."/>
            <person name="Shu S."/>
            <person name="Wells L."/>
            <person name="Wang X."/>
            <person name="Webber J."/>
            <person name="Heerema R.J."/>
            <person name="Klein P."/>
            <person name="Conner P."/>
            <person name="Grauke L."/>
            <person name="Grimwood J."/>
            <person name="Schmutz J."/>
            <person name="Randall J.J."/>
        </authorList>
    </citation>
    <scope>NUCLEOTIDE SEQUENCE</scope>
    <source>
        <tissue evidence="1">Leaf</tissue>
    </source>
</reference>
<organism evidence="1 2">
    <name type="scientific">Carya illinoinensis</name>
    <name type="common">Pecan</name>
    <dbReference type="NCBI Taxonomy" id="32201"/>
    <lineage>
        <taxon>Eukaryota</taxon>
        <taxon>Viridiplantae</taxon>
        <taxon>Streptophyta</taxon>
        <taxon>Embryophyta</taxon>
        <taxon>Tracheophyta</taxon>
        <taxon>Spermatophyta</taxon>
        <taxon>Magnoliopsida</taxon>
        <taxon>eudicotyledons</taxon>
        <taxon>Gunneridae</taxon>
        <taxon>Pentapetalae</taxon>
        <taxon>rosids</taxon>
        <taxon>fabids</taxon>
        <taxon>Fagales</taxon>
        <taxon>Juglandaceae</taxon>
        <taxon>Carya</taxon>
    </lineage>
</organism>
<evidence type="ECO:0000313" key="1">
    <source>
        <dbReference type="EMBL" id="KAG6713488.1"/>
    </source>
</evidence>
<name>A0A922F085_CARIL</name>
<proteinExistence type="predicted"/>
<sequence>MGNVENNRCGASSFKFQRMWVSHPLFMDCVKQSWDADCALIGLRRLAFKIKGQIKIALKSWNFQIFGNICQNLAKMRNKIQRQHHHLLLLEEFFLEQKRRVVWLKEGDRNSKLVHQMLAYKRRKILRRGCVSTSHLYFADDILIFTNGSRSSLAKLFKFLATYEKASRQINTLFFHPDSRTSLFIKHLSSIFNLAYSTPRLSSPHCK</sequence>
<dbReference type="AlphaFoldDB" id="A0A922F085"/>
<dbReference type="Proteomes" id="UP000811246">
    <property type="component" value="Chromosome 5"/>
</dbReference>
<protein>
    <recommendedName>
        <fullName evidence="3">Reverse transcriptase</fullName>
    </recommendedName>
</protein>
<comment type="caution">
    <text evidence="1">The sequence shown here is derived from an EMBL/GenBank/DDBJ whole genome shotgun (WGS) entry which is preliminary data.</text>
</comment>
<gene>
    <name evidence="1" type="ORF">I3842_05G155800</name>
</gene>
<evidence type="ECO:0000313" key="2">
    <source>
        <dbReference type="Proteomes" id="UP000811246"/>
    </source>
</evidence>
<evidence type="ECO:0008006" key="3">
    <source>
        <dbReference type="Google" id="ProtNLM"/>
    </source>
</evidence>
<accession>A0A922F085</accession>
<dbReference type="EMBL" id="CM031829">
    <property type="protein sequence ID" value="KAG6713488.1"/>
    <property type="molecule type" value="Genomic_DNA"/>
</dbReference>